<gene>
    <name evidence="1" type="ORF">HMPREF1535_02983</name>
</gene>
<dbReference type="Proteomes" id="UP000033047">
    <property type="component" value="Unassembled WGS sequence"/>
</dbReference>
<dbReference type="STRING" id="927665.HMPREF1535_02983"/>
<dbReference type="PROSITE" id="PS51257">
    <property type="entry name" value="PROKAR_LIPOPROTEIN"/>
    <property type="match status" value="1"/>
</dbReference>
<accession>A0A0F5J7Q7</accession>
<reference evidence="1 2" key="1">
    <citation type="submission" date="2013-04" db="EMBL/GenBank/DDBJ databases">
        <title>The Genome Sequence of Parabacteroides goldsteinii DSM 19448.</title>
        <authorList>
            <consortium name="The Broad Institute Genomics Platform"/>
            <person name="Earl A."/>
            <person name="Ward D."/>
            <person name="Feldgarden M."/>
            <person name="Gevers D."/>
            <person name="Martens E."/>
            <person name="Sakamoto M."/>
            <person name="Benno Y."/>
            <person name="Song Y."/>
            <person name="Liu C."/>
            <person name="Lee J."/>
            <person name="Bolanos M."/>
            <person name="Vaisanen M.L."/>
            <person name="Finegold S.M."/>
            <person name="Walker B."/>
            <person name="Young S."/>
            <person name="Zeng Q."/>
            <person name="Gargeya S."/>
            <person name="Fitzgerald M."/>
            <person name="Haas B."/>
            <person name="Abouelleil A."/>
            <person name="Allen A.W."/>
            <person name="Alvarado L."/>
            <person name="Arachchi H.M."/>
            <person name="Berlin A.M."/>
            <person name="Chapman S.B."/>
            <person name="Gainer-Dewar J."/>
            <person name="Goldberg J."/>
            <person name="Griggs A."/>
            <person name="Gujja S."/>
            <person name="Hansen M."/>
            <person name="Howarth C."/>
            <person name="Imamovic A."/>
            <person name="Ireland A."/>
            <person name="Larimer J."/>
            <person name="McCowan C."/>
            <person name="Murphy C."/>
            <person name="Pearson M."/>
            <person name="Poon T.W."/>
            <person name="Priest M."/>
            <person name="Roberts A."/>
            <person name="Saif S."/>
            <person name="Shea T."/>
            <person name="Sisk P."/>
            <person name="Sykes S."/>
            <person name="Wortman J."/>
            <person name="Nusbaum C."/>
            <person name="Birren B."/>
        </authorList>
    </citation>
    <scope>NUCLEOTIDE SEQUENCE [LARGE SCALE GENOMIC DNA]</scope>
    <source>
        <strain evidence="1 2">DSM 19448</strain>
    </source>
</reference>
<name>A0A0F5J7Q7_9BACT</name>
<organism evidence="1 2">
    <name type="scientific">Parabacteroides goldsteinii DSM 19448 = WAL 12034</name>
    <dbReference type="NCBI Taxonomy" id="927665"/>
    <lineage>
        <taxon>Bacteria</taxon>
        <taxon>Pseudomonadati</taxon>
        <taxon>Bacteroidota</taxon>
        <taxon>Bacteroidia</taxon>
        <taxon>Bacteroidales</taxon>
        <taxon>Tannerellaceae</taxon>
        <taxon>Parabacteroides</taxon>
    </lineage>
</organism>
<dbReference type="Pfam" id="PF15869">
    <property type="entry name" value="TolB_like"/>
    <property type="match status" value="1"/>
</dbReference>
<dbReference type="RefSeq" id="WP_046146692.1">
    <property type="nucleotide sequence ID" value="NZ_KQ033913.1"/>
</dbReference>
<evidence type="ECO:0000313" key="2">
    <source>
        <dbReference type="Proteomes" id="UP000033047"/>
    </source>
</evidence>
<evidence type="ECO:0000313" key="1">
    <source>
        <dbReference type="EMBL" id="KKB53442.1"/>
    </source>
</evidence>
<dbReference type="AlphaFoldDB" id="A0A0F5J7Q7"/>
<comment type="caution">
    <text evidence="1">The sequence shown here is derived from an EMBL/GenBank/DDBJ whole genome shotgun (WGS) entry which is preliminary data.</text>
</comment>
<protein>
    <recommendedName>
        <fullName evidence="3">Lipoprotein</fullName>
    </recommendedName>
</protein>
<dbReference type="HOGENOM" id="CLU_813405_0_0_10"/>
<proteinExistence type="predicted"/>
<dbReference type="InterPro" id="IPR011044">
    <property type="entry name" value="Quino_amine_DH_bsu"/>
</dbReference>
<evidence type="ECO:0008006" key="3">
    <source>
        <dbReference type="Google" id="ProtNLM"/>
    </source>
</evidence>
<sequence length="352" mass="39726">MKSLPSILLIGISTLAACFGNQQTTFPRYADFPETKAIKAQVADLDTVLLRYPFRVAVRDSIAVVMDLHNMDHFLHAFTYPGWKHLASFGKRGEGPEEMLSAENIQFNSLDSLWAIDANKMEITRWKISPSTRSAERVEEIKLDKKLVRSLDFHTMESGFFIPDYMGEFRYWEVDSNGKPVKSIGEIPGETIDENTVRPALAQAWRSFMDYNPDNGTLAIATQLGEVLEIFNLKDNTHKVLYGPAGEPQYKTAKDGTGVPTGIMGFSDIKVTSKYIYAVFQGIKFDDKIAAIKQGKEPENGAKYIYVFDLKGNPVRRYELDHRINSMDINEETNTIVATEAKSDDPIIEFKI</sequence>
<dbReference type="EMBL" id="AQHV01000014">
    <property type="protein sequence ID" value="KKB53442.1"/>
    <property type="molecule type" value="Genomic_DNA"/>
</dbReference>
<dbReference type="PATRIC" id="fig|927665.4.peg.3063"/>
<dbReference type="SUPFAM" id="SSF50969">
    <property type="entry name" value="YVTN repeat-like/Quinoprotein amine dehydrogenase"/>
    <property type="match status" value="1"/>
</dbReference>